<dbReference type="AlphaFoldDB" id="A0A8J7DNL4"/>
<dbReference type="Proteomes" id="UP000654482">
    <property type="component" value="Unassembled WGS sequence"/>
</dbReference>
<dbReference type="RefSeq" id="WP_194028014.1">
    <property type="nucleotide sequence ID" value="NZ_JADEWZ010000003.1"/>
</dbReference>
<gene>
    <name evidence="1" type="ORF">IQ249_02735</name>
</gene>
<protein>
    <submittedName>
        <fullName evidence="1">DUF4291 domain-containing protein</fullName>
    </submittedName>
</protein>
<dbReference type="PANTHER" id="PTHR38567">
    <property type="entry name" value="DUF4291 DOMAIN-CONTAINING PROTEIN"/>
    <property type="match status" value="1"/>
</dbReference>
<evidence type="ECO:0000313" key="2">
    <source>
        <dbReference type="Proteomes" id="UP000654482"/>
    </source>
</evidence>
<evidence type="ECO:0000313" key="1">
    <source>
        <dbReference type="EMBL" id="MBE9114804.1"/>
    </source>
</evidence>
<organism evidence="1 2">
    <name type="scientific">Lusitaniella coriacea LEGE 07157</name>
    <dbReference type="NCBI Taxonomy" id="945747"/>
    <lineage>
        <taxon>Bacteria</taxon>
        <taxon>Bacillati</taxon>
        <taxon>Cyanobacteriota</taxon>
        <taxon>Cyanophyceae</taxon>
        <taxon>Spirulinales</taxon>
        <taxon>Lusitaniellaceae</taxon>
        <taxon>Lusitaniella</taxon>
    </lineage>
</organism>
<dbReference type="Pfam" id="PF14124">
    <property type="entry name" value="DUF4291"/>
    <property type="match status" value="1"/>
</dbReference>
<sequence>MKLQIEPYRDRNIHLPEKGRIILAQYDADSIVVYQAYRSAIGHFAAQNGYFGGEFKLSRMTWIKPNFLWMMYRSGWGMKEGQEVILAIRILRSAFDSILAQAVFSKYIPEIYENPQQWSQALKVSDVRLQWDPDRSPAGGKLERRAIQLGLRGEVAMKYSRDWIISIEDISEFVAEQRQHVITKNYDTLFMPKECIYEVNNPQTAQILQLTPNVD</sequence>
<dbReference type="InterPro" id="IPR025633">
    <property type="entry name" value="DUF4291"/>
</dbReference>
<keyword evidence="2" id="KW-1185">Reference proteome</keyword>
<accession>A0A8J7DNL4</accession>
<dbReference type="PANTHER" id="PTHR38567:SF1">
    <property type="entry name" value="DUF4291 DOMAIN-CONTAINING PROTEIN"/>
    <property type="match status" value="1"/>
</dbReference>
<dbReference type="EMBL" id="JADEWZ010000003">
    <property type="protein sequence ID" value="MBE9114804.1"/>
    <property type="molecule type" value="Genomic_DNA"/>
</dbReference>
<name>A0A8J7DNL4_9CYAN</name>
<reference evidence="1" key="1">
    <citation type="submission" date="2020-10" db="EMBL/GenBank/DDBJ databases">
        <authorList>
            <person name="Castelo-Branco R."/>
            <person name="Eusebio N."/>
            <person name="Adriana R."/>
            <person name="Vieira A."/>
            <person name="Brugerolle De Fraissinette N."/>
            <person name="Rezende De Castro R."/>
            <person name="Schneider M.P."/>
            <person name="Vasconcelos V."/>
            <person name="Leao P.N."/>
        </authorList>
    </citation>
    <scope>NUCLEOTIDE SEQUENCE</scope>
    <source>
        <strain evidence="1">LEGE 07157</strain>
    </source>
</reference>
<comment type="caution">
    <text evidence="1">The sequence shown here is derived from an EMBL/GenBank/DDBJ whole genome shotgun (WGS) entry which is preliminary data.</text>
</comment>
<proteinExistence type="predicted"/>